<keyword evidence="11" id="KW-1185">Reference proteome</keyword>
<dbReference type="PANTHER" id="PTHR21137:SF35">
    <property type="entry name" value="ODORANT RECEPTOR 19A-RELATED"/>
    <property type="match status" value="1"/>
</dbReference>
<evidence type="ECO:0000256" key="2">
    <source>
        <dbReference type="ARBA" id="ARBA00022475"/>
    </source>
</evidence>
<feature type="transmembrane region" description="Helical" evidence="10">
    <location>
        <begin position="34"/>
        <end position="58"/>
    </location>
</feature>
<name>A0A9R1T0Z4_9HYME</name>
<sequence>MRIDFEYSCGWNRLVMDSFGLWPKCHMNFIEKNWSLIIAIMISIVVIIPRFAAIFLFWNETDAVVQSFSTQLLFMTIVFKLLILHFRNEVLADLLTAMEADLSQRLTDIKYLAVLRTARIGRIISIVLTSGTFCILITGVIATKFYHLDSLYIKNPDPRLSLNFFWVTYLPFSTENTISYVTVLSLQLLASLMAGFYFIFDGFVVMLILHVCGQLQLIQISLQHLVDNLPLIRDLRVTLRKIMEHHQRMHRFVSSIDQCFNMMWFLELTSCTLTFCFQGYILLKLLRADQSSTFQMSFPVCAAIGLLSKFFLNCWAGEYLISQSSEIGSAFYEAQWYKLVPSDARSLMMIGHKKIRPFTLSTAKFSVLSFRLFVQMLKTSGSYLSMLLVVAES</sequence>
<keyword evidence="8 10" id="KW-0675">Receptor</keyword>
<dbReference type="Proteomes" id="UP000694866">
    <property type="component" value="Unplaced"/>
</dbReference>
<dbReference type="GO" id="GO:0007165">
    <property type="term" value="P:signal transduction"/>
    <property type="evidence" value="ECO:0007669"/>
    <property type="project" value="UniProtKB-KW"/>
</dbReference>
<evidence type="ECO:0000256" key="3">
    <source>
        <dbReference type="ARBA" id="ARBA00022606"/>
    </source>
</evidence>
<gene>
    <name evidence="12" type="primary">LOC105265317</name>
</gene>
<dbReference type="GO" id="GO:0005886">
    <property type="term" value="C:plasma membrane"/>
    <property type="evidence" value="ECO:0007669"/>
    <property type="project" value="UniProtKB-SubCell"/>
</dbReference>
<dbReference type="KEGG" id="fas:105265317"/>
<evidence type="ECO:0000256" key="1">
    <source>
        <dbReference type="ARBA" id="ARBA00004651"/>
    </source>
</evidence>
<dbReference type="AlphaFoldDB" id="A0A9R1T0Z4"/>
<dbReference type="Pfam" id="PF02949">
    <property type="entry name" value="7tm_6"/>
    <property type="match status" value="1"/>
</dbReference>
<feature type="transmembrane region" description="Helical" evidence="10">
    <location>
        <begin position="120"/>
        <end position="142"/>
    </location>
</feature>
<comment type="caution">
    <text evidence="10">Lacks conserved residue(s) required for the propagation of feature annotation.</text>
</comment>
<comment type="similarity">
    <text evidence="10">Belongs to the insect chemoreceptor superfamily. Heteromeric odorant receptor channel (TC 1.A.69) family.</text>
</comment>
<dbReference type="GO" id="GO:0005549">
    <property type="term" value="F:odorant binding"/>
    <property type="evidence" value="ECO:0007669"/>
    <property type="project" value="InterPro"/>
</dbReference>
<dbReference type="RefSeq" id="XP_011301054.1">
    <property type="nucleotide sequence ID" value="XM_011302752.1"/>
</dbReference>
<keyword evidence="7 10" id="KW-0472">Membrane</keyword>
<dbReference type="InterPro" id="IPR004117">
    <property type="entry name" value="7tm6_olfct_rcpt"/>
</dbReference>
<evidence type="ECO:0000256" key="8">
    <source>
        <dbReference type="ARBA" id="ARBA00023170"/>
    </source>
</evidence>
<dbReference type="GO" id="GO:0004984">
    <property type="term" value="F:olfactory receptor activity"/>
    <property type="evidence" value="ECO:0007669"/>
    <property type="project" value="InterPro"/>
</dbReference>
<keyword evidence="3 10" id="KW-0716">Sensory transduction</keyword>
<evidence type="ECO:0000313" key="11">
    <source>
        <dbReference type="Proteomes" id="UP000694866"/>
    </source>
</evidence>
<accession>A0A9R1T0Z4</accession>
<proteinExistence type="inferred from homology"/>
<keyword evidence="5 10" id="KW-0552">Olfaction</keyword>
<dbReference type="OrthoDB" id="6765072at2759"/>
<dbReference type="GeneID" id="105265317"/>
<keyword evidence="9 10" id="KW-0807">Transducer</keyword>
<protein>
    <recommendedName>
        <fullName evidence="10">Odorant receptor</fullName>
    </recommendedName>
</protein>
<keyword evidence="4 10" id="KW-0812">Transmembrane</keyword>
<feature type="transmembrane region" description="Helical" evidence="10">
    <location>
        <begin position="64"/>
        <end position="83"/>
    </location>
</feature>
<keyword evidence="2" id="KW-1003">Cell membrane</keyword>
<organism evidence="11 12">
    <name type="scientific">Fopius arisanus</name>
    <dbReference type="NCBI Taxonomy" id="64838"/>
    <lineage>
        <taxon>Eukaryota</taxon>
        <taxon>Metazoa</taxon>
        <taxon>Ecdysozoa</taxon>
        <taxon>Arthropoda</taxon>
        <taxon>Hexapoda</taxon>
        <taxon>Insecta</taxon>
        <taxon>Pterygota</taxon>
        <taxon>Neoptera</taxon>
        <taxon>Endopterygota</taxon>
        <taxon>Hymenoptera</taxon>
        <taxon>Apocrita</taxon>
        <taxon>Ichneumonoidea</taxon>
        <taxon>Braconidae</taxon>
        <taxon>Opiinae</taxon>
        <taxon>Fopius</taxon>
    </lineage>
</organism>
<evidence type="ECO:0000313" key="12">
    <source>
        <dbReference type="RefSeq" id="XP_011301054.1"/>
    </source>
</evidence>
<keyword evidence="6 10" id="KW-1133">Transmembrane helix</keyword>
<comment type="subcellular location">
    <subcellularLocation>
        <location evidence="1 10">Cell membrane</location>
        <topology evidence="1 10">Multi-pass membrane protein</topology>
    </subcellularLocation>
</comment>
<evidence type="ECO:0000256" key="9">
    <source>
        <dbReference type="ARBA" id="ARBA00023224"/>
    </source>
</evidence>
<feature type="transmembrane region" description="Helical" evidence="10">
    <location>
        <begin position="259"/>
        <end position="281"/>
    </location>
</feature>
<dbReference type="PANTHER" id="PTHR21137">
    <property type="entry name" value="ODORANT RECEPTOR"/>
    <property type="match status" value="1"/>
</dbReference>
<evidence type="ECO:0000256" key="4">
    <source>
        <dbReference type="ARBA" id="ARBA00022692"/>
    </source>
</evidence>
<reference evidence="12" key="1">
    <citation type="submission" date="2025-08" db="UniProtKB">
        <authorList>
            <consortium name="RefSeq"/>
        </authorList>
    </citation>
    <scope>IDENTIFICATION</scope>
    <source>
        <strain evidence="12">USDA-PBARC FA_bdor</strain>
        <tissue evidence="12">Whole organism</tissue>
    </source>
</reference>
<evidence type="ECO:0000256" key="6">
    <source>
        <dbReference type="ARBA" id="ARBA00022989"/>
    </source>
</evidence>
<evidence type="ECO:0000256" key="5">
    <source>
        <dbReference type="ARBA" id="ARBA00022725"/>
    </source>
</evidence>
<evidence type="ECO:0000256" key="10">
    <source>
        <dbReference type="RuleBase" id="RU351113"/>
    </source>
</evidence>
<evidence type="ECO:0000256" key="7">
    <source>
        <dbReference type="ARBA" id="ARBA00023136"/>
    </source>
</evidence>